<dbReference type="PANTHER" id="PTHR22775:SF3">
    <property type="entry name" value="SORTING NEXIN-13"/>
    <property type="match status" value="1"/>
</dbReference>
<keyword evidence="2" id="KW-0812">Transmembrane</keyword>
<evidence type="ECO:0000256" key="2">
    <source>
        <dbReference type="SAM" id="Phobius"/>
    </source>
</evidence>
<organism evidence="4 5">
    <name type="scientific">Galeopterus variegatus</name>
    <name type="common">Malayan flying lemur</name>
    <name type="synonym">Cynocephalus variegatus</name>
    <dbReference type="NCBI Taxonomy" id="482537"/>
    <lineage>
        <taxon>Eukaryota</taxon>
        <taxon>Metazoa</taxon>
        <taxon>Chordata</taxon>
        <taxon>Craniata</taxon>
        <taxon>Vertebrata</taxon>
        <taxon>Euteleostomi</taxon>
        <taxon>Mammalia</taxon>
        <taxon>Eutheria</taxon>
        <taxon>Euarchontoglires</taxon>
        <taxon>Dermoptera</taxon>
        <taxon>Cynocephalidae</taxon>
        <taxon>Galeopterus</taxon>
    </lineage>
</organism>
<dbReference type="InterPro" id="IPR003114">
    <property type="entry name" value="Phox_assoc"/>
</dbReference>
<evidence type="ECO:0000259" key="3">
    <source>
        <dbReference type="PROSITE" id="PS51207"/>
    </source>
</evidence>
<proteinExistence type="predicted"/>
<accession>A0ABM0RZD7</accession>
<feature type="transmembrane region" description="Helical" evidence="2">
    <location>
        <begin position="195"/>
        <end position="218"/>
    </location>
</feature>
<dbReference type="SMART" id="SM00313">
    <property type="entry name" value="PXA"/>
    <property type="match status" value="1"/>
</dbReference>
<evidence type="ECO:0000313" key="5">
    <source>
        <dbReference type="RefSeq" id="XP_008585978.1"/>
    </source>
</evidence>
<name>A0ABM0RZD7_GALVR</name>
<keyword evidence="2" id="KW-1133">Transmembrane helix</keyword>
<feature type="region of interest" description="Disordered" evidence="1">
    <location>
        <begin position="1"/>
        <end position="158"/>
    </location>
</feature>
<dbReference type="PROSITE" id="PS51207">
    <property type="entry name" value="PXA"/>
    <property type="match status" value="1"/>
</dbReference>
<dbReference type="PANTHER" id="PTHR22775">
    <property type="entry name" value="SORTING NEXIN"/>
    <property type="match status" value="1"/>
</dbReference>
<reference evidence="5" key="1">
    <citation type="submission" date="2025-08" db="UniProtKB">
        <authorList>
            <consortium name="RefSeq"/>
        </authorList>
    </citation>
    <scope>IDENTIFICATION</scope>
</reference>
<gene>
    <name evidence="5" type="primary">LOC103603265</name>
</gene>
<sequence length="574" mass="64167">MREGDFSTGNLPPCPRDARGRQRQQSTSRPLPFSSLPRVGQPRRTAEDEGPSQVRASAPGRPRRWGLCPLLAIQSRPERPVPGSSPRVPSGRQSARLRNSARRRYGDGHETPAAPAPANGSARRGETRTSLFQDGGASVASSRAGGKPAKPSKAAARERTEGAVAAVGGGPGSFRCCCGCCHAARIGRTSLPRGVIMLTEASLSIWGWGSLGIALFLITFGPFVIFYLAFYILCFVGGGLVVTLLFGKTNSEKYLEQCEHSFLPPASTGVPKCLEEMKREARTIKIDRRLTGANIIDEPLQQVIQFSLRDYVQYWYYTLSDDESFLLEIRQTLQNALIQFATRSKEIDWQPYFTTRIVDDFGTHLRVFRKAQQRVTEKDDQVKGTAEDLVDTFFEVEVEMEKEVCRDLVCTSPKDEEGFLRDLCEVLLYLLLPPGDFQNKIMRYFVREILARGILLPLINQLSDPDYINQYVLWLEGFLRYWFLSYLNQSTTDEIGIPWVPGAVKDKGEPCGLLHVREIRVLQADIKGSKRAYIPEKLSVMPCCCDSVLAIRSINVATRMQCCFRISSARYPAS</sequence>
<feature type="domain" description="PXA" evidence="3">
    <location>
        <begin position="293"/>
        <end position="479"/>
    </location>
</feature>
<protein>
    <submittedName>
        <fullName evidence="5">Uncharacterized protein LOC103603265</fullName>
    </submittedName>
</protein>
<evidence type="ECO:0000256" key="1">
    <source>
        <dbReference type="SAM" id="MobiDB-lite"/>
    </source>
</evidence>
<keyword evidence="2" id="KW-0472">Membrane</keyword>
<dbReference type="RefSeq" id="XP_008585978.1">
    <property type="nucleotide sequence ID" value="XM_008587756.1"/>
</dbReference>
<feature type="compositionally biased region" description="Low complexity" evidence="1">
    <location>
        <begin position="81"/>
        <end position="92"/>
    </location>
</feature>
<dbReference type="Pfam" id="PF02194">
    <property type="entry name" value="PXA"/>
    <property type="match status" value="1"/>
</dbReference>
<dbReference type="GeneID" id="103603265"/>
<feature type="transmembrane region" description="Helical" evidence="2">
    <location>
        <begin position="224"/>
        <end position="246"/>
    </location>
</feature>
<dbReference type="Proteomes" id="UP000694923">
    <property type="component" value="Unplaced"/>
</dbReference>
<evidence type="ECO:0000313" key="4">
    <source>
        <dbReference type="Proteomes" id="UP000694923"/>
    </source>
</evidence>
<keyword evidence="4" id="KW-1185">Reference proteome</keyword>
<feature type="compositionally biased region" description="Low complexity" evidence="1">
    <location>
        <begin position="135"/>
        <end position="154"/>
    </location>
</feature>